<evidence type="ECO:0000313" key="5">
    <source>
        <dbReference type="EMBL" id="HIZ36461.1"/>
    </source>
</evidence>
<dbReference type="SUPFAM" id="SSF46785">
    <property type="entry name" value="Winged helix' DNA-binding domain"/>
    <property type="match status" value="1"/>
</dbReference>
<sequence length="119" mass="13080">MAMGELESAVMTELWEAARPLTVREVHEALSAHRSLAYTTVMTVLDRLARKDMVTQRRDGRAFHYAPRSTREQLTAELMLDALGDSTDPETRVAALQHFVGQVSPGEAAAIRAALDGTD</sequence>
<reference evidence="5" key="1">
    <citation type="journal article" date="2021" name="PeerJ">
        <title>Extensive microbial diversity within the chicken gut microbiome revealed by metagenomics and culture.</title>
        <authorList>
            <person name="Gilroy R."/>
            <person name="Ravi A."/>
            <person name="Getino M."/>
            <person name="Pursley I."/>
            <person name="Horton D.L."/>
            <person name="Alikhan N.F."/>
            <person name="Baker D."/>
            <person name="Gharbi K."/>
            <person name="Hall N."/>
            <person name="Watson M."/>
            <person name="Adriaenssens E.M."/>
            <person name="Foster-Nyarko E."/>
            <person name="Jarju S."/>
            <person name="Secka A."/>
            <person name="Antonio M."/>
            <person name="Oren A."/>
            <person name="Chaudhuri R.R."/>
            <person name="La Ragione R."/>
            <person name="Hildebrand F."/>
            <person name="Pallen M.J."/>
        </authorList>
    </citation>
    <scope>NUCLEOTIDE SEQUENCE</scope>
    <source>
        <strain evidence="5">ChiGjej4B4-7305</strain>
    </source>
</reference>
<evidence type="ECO:0000256" key="4">
    <source>
        <dbReference type="ARBA" id="ARBA00023163"/>
    </source>
</evidence>
<gene>
    <name evidence="5" type="ORF">H9815_11835</name>
</gene>
<protein>
    <submittedName>
        <fullName evidence="5">BlaI/MecI/CopY family transcriptional regulator</fullName>
    </submittedName>
</protein>
<dbReference type="EMBL" id="DXBY01000203">
    <property type="protein sequence ID" value="HIZ36461.1"/>
    <property type="molecule type" value="Genomic_DNA"/>
</dbReference>
<dbReference type="Pfam" id="PF03965">
    <property type="entry name" value="Penicillinase_R"/>
    <property type="match status" value="1"/>
</dbReference>
<dbReference type="GO" id="GO:0003677">
    <property type="term" value="F:DNA binding"/>
    <property type="evidence" value="ECO:0007669"/>
    <property type="project" value="UniProtKB-KW"/>
</dbReference>
<dbReference type="Gene3D" id="1.10.10.10">
    <property type="entry name" value="Winged helix-like DNA-binding domain superfamily/Winged helix DNA-binding domain"/>
    <property type="match status" value="1"/>
</dbReference>
<dbReference type="InterPro" id="IPR036390">
    <property type="entry name" value="WH_DNA-bd_sf"/>
</dbReference>
<organism evidence="5 6">
    <name type="scientific">Candidatus Ruania gallistercoris</name>
    <dbReference type="NCBI Taxonomy" id="2838746"/>
    <lineage>
        <taxon>Bacteria</taxon>
        <taxon>Bacillati</taxon>
        <taxon>Actinomycetota</taxon>
        <taxon>Actinomycetes</taxon>
        <taxon>Micrococcales</taxon>
        <taxon>Ruaniaceae</taxon>
        <taxon>Ruania</taxon>
    </lineage>
</organism>
<keyword evidence="3" id="KW-0238">DNA-binding</keyword>
<comment type="similarity">
    <text evidence="1">Belongs to the BlaI transcriptional regulatory family.</text>
</comment>
<keyword evidence="2" id="KW-0805">Transcription regulation</keyword>
<dbReference type="AlphaFoldDB" id="A0A9D2EG24"/>
<evidence type="ECO:0000256" key="2">
    <source>
        <dbReference type="ARBA" id="ARBA00023015"/>
    </source>
</evidence>
<dbReference type="GO" id="GO:0045892">
    <property type="term" value="P:negative regulation of DNA-templated transcription"/>
    <property type="evidence" value="ECO:0007669"/>
    <property type="project" value="InterPro"/>
</dbReference>
<proteinExistence type="inferred from homology"/>
<name>A0A9D2EG24_9MICO</name>
<dbReference type="Proteomes" id="UP000824037">
    <property type="component" value="Unassembled WGS sequence"/>
</dbReference>
<reference evidence="5" key="2">
    <citation type="submission" date="2021-04" db="EMBL/GenBank/DDBJ databases">
        <authorList>
            <person name="Gilroy R."/>
        </authorList>
    </citation>
    <scope>NUCLEOTIDE SEQUENCE</scope>
    <source>
        <strain evidence="5">ChiGjej4B4-7305</strain>
    </source>
</reference>
<keyword evidence="4" id="KW-0804">Transcription</keyword>
<dbReference type="Gene3D" id="6.10.140.850">
    <property type="match status" value="1"/>
</dbReference>
<comment type="caution">
    <text evidence="5">The sequence shown here is derived from an EMBL/GenBank/DDBJ whole genome shotgun (WGS) entry which is preliminary data.</text>
</comment>
<dbReference type="PIRSF" id="PIRSF019455">
    <property type="entry name" value="CopR_AtkY"/>
    <property type="match status" value="1"/>
</dbReference>
<evidence type="ECO:0000313" key="6">
    <source>
        <dbReference type="Proteomes" id="UP000824037"/>
    </source>
</evidence>
<dbReference type="InterPro" id="IPR036388">
    <property type="entry name" value="WH-like_DNA-bd_sf"/>
</dbReference>
<accession>A0A9D2EG24</accession>
<evidence type="ECO:0000256" key="1">
    <source>
        <dbReference type="ARBA" id="ARBA00011046"/>
    </source>
</evidence>
<evidence type="ECO:0000256" key="3">
    <source>
        <dbReference type="ARBA" id="ARBA00023125"/>
    </source>
</evidence>
<dbReference type="InterPro" id="IPR005650">
    <property type="entry name" value="BlaI_family"/>
</dbReference>